<dbReference type="Proteomes" id="UP000822476">
    <property type="component" value="Unassembled WGS sequence"/>
</dbReference>
<evidence type="ECO:0000256" key="8">
    <source>
        <dbReference type="SAM" id="Phobius"/>
    </source>
</evidence>
<accession>A0A8S9YPU5</accession>
<dbReference type="GO" id="GO:0005634">
    <property type="term" value="C:nucleus"/>
    <property type="evidence" value="ECO:0007669"/>
    <property type="project" value="TreeGrafter"/>
</dbReference>
<keyword evidence="3" id="KW-0819">tRNA processing</keyword>
<dbReference type="Pfam" id="PF07114">
    <property type="entry name" value="TMEM126"/>
    <property type="match status" value="1"/>
</dbReference>
<dbReference type="InterPro" id="IPR002125">
    <property type="entry name" value="CMP_dCMP_dom"/>
</dbReference>
<evidence type="ECO:0000256" key="7">
    <source>
        <dbReference type="ARBA" id="ARBA00038160"/>
    </source>
</evidence>
<comment type="caution">
    <text evidence="10">The sequence shown here is derived from an EMBL/GenBank/DDBJ whole genome shotgun (WGS) entry which is preliminary data.</text>
</comment>
<dbReference type="GO" id="GO:0008033">
    <property type="term" value="P:tRNA processing"/>
    <property type="evidence" value="ECO:0007669"/>
    <property type="project" value="UniProtKB-KW"/>
</dbReference>
<keyword evidence="2 8" id="KW-0812">Transmembrane</keyword>
<evidence type="ECO:0000256" key="5">
    <source>
        <dbReference type="ARBA" id="ARBA00023128"/>
    </source>
</evidence>
<comment type="similarity">
    <text evidence="7">Belongs to the cytidine and deoxycytidylate deaminase family. ADAT3 subfamily.</text>
</comment>
<keyword evidence="6 8" id="KW-0472">Membrane</keyword>
<feature type="transmembrane region" description="Helical" evidence="8">
    <location>
        <begin position="55"/>
        <end position="78"/>
    </location>
</feature>
<proteinExistence type="inferred from homology"/>
<feature type="transmembrane region" description="Helical" evidence="8">
    <location>
        <begin position="90"/>
        <end position="108"/>
    </location>
</feature>
<gene>
    <name evidence="10" type="ORF">EG68_09928</name>
</gene>
<dbReference type="InterPro" id="IPR009801">
    <property type="entry name" value="TMEM126"/>
</dbReference>
<feature type="domain" description="CMP/dCMP-type deaminase" evidence="9">
    <location>
        <begin position="529"/>
        <end position="658"/>
    </location>
</feature>
<dbReference type="OrthoDB" id="3180714at2759"/>
<evidence type="ECO:0000313" key="11">
    <source>
        <dbReference type="Proteomes" id="UP000822476"/>
    </source>
</evidence>
<protein>
    <recommendedName>
        <fullName evidence="9">CMP/dCMP-type deaminase domain-containing protein</fullName>
    </recommendedName>
</protein>
<evidence type="ECO:0000256" key="1">
    <source>
        <dbReference type="ARBA" id="ARBA00004225"/>
    </source>
</evidence>
<comment type="subcellular location">
    <subcellularLocation>
        <location evidence="1">Mitochondrion membrane</location>
        <topology evidence="1">Multi-pass membrane protein</topology>
    </subcellularLocation>
</comment>
<feature type="transmembrane region" description="Helical" evidence="8">
    <location>
        <begin position="193"/>
        <end position="212"/>
    </location>
</feature>
<keyword evidence="5" id="KW-0496">Mitochondrion</keyword>
<sequence length="670" mass="74443">MTTVDQSQSNVGSIGIISADPESAPPENSIPLSTKDVYRLRLAQIRSWKNRSETWPIVFGPSFGTLAVSLSSFVINISSRSLFQVYSQTYFWPTLLPTVIFSTTAYWLSFERFISRPILTQIPIRSDSCDLCLELRGSVIQLICGSILPNVVSFITCSIAAVTERTYPVPSLSDPKALWFAVKRFGRSMRVSGPLMLLGHAFMGSALTHAMLRANRLTLSKEFQSSGDMTVYPPLSIDGISVDTNAGIVCLPQYAASRAAWLLRHSGWKVGLFDSVYTDVHPCSQPIEDEFFSMPDEQVSNEECRPDYLKWSEPPPSKRLKQPNEHCDGDDFLNEPTALRLAHNLTAVLAADIECENTHWVPAWCVIVPYVRLLRSFHQQLLFNKPLPSHLCHLKRINSCGSRSLNGSVAPVSVLLGLAEKGFGERNARQLISSCREQLDPDFDSSTMIAQDWKPVPCWVPFCAPATKKQQLLYSTRSGTPVNHAIAPKSIRGWPTTLRANPELEQLTLVGLDPSAGFFTEAEYNIHARWLERVLGLAKNQPQDPKDLRPSCAGVAYTPCAAVIVDPKTDHLLAEASTSEKTDSVSSYLDHAVMLAIAEVAHRQRLYSEVNTTAYLCTGLDAYVSTEPCLMCAMALVHSRIHRLTKTQLNFDLTFIPESSKEFRTPAETD</sequence>
<evidence type="ECO:0000256" key="4">
    <source>
        <dbReference type="ARBA" id="ARBA00022989"/>
    </source>
</evidence>
<keyword evidence="11" id="KW-1185">Reference proteome</keyword>
<dbReference type="GO" id="GO:0052717">
    <property type="term" value="F:tRNA-specific adenosine-34 deaminase activity"/>
    <property type="evidence" value="ECO:0007669"/>
    <property type="project" value="TreeGrafter"/>
</dbReference>
<name>A0A8S9YPU5_9TREM</name>
<evidence type="ECO:0000313" key="10">
    <source>
        <dbReference type="EMBL" id="KAF7248003.1"/>
    </source>
</evidence>
<evidence type="ECO:0000256" key="3">
    <source>
        <dbReference type="ARBA" id="ARBA00022694"/>
    </source>
</evidence>
<dbReference type="PANTHER" id="PTHR11079">
    <property type="entry name" value="CYTOSINE DEAMINASE FAMILY MEMBER"/>
    <property type="match status" value="1"/>
</dbReference>
<dbReference type="SUPFAM" id="SSF53927">
    <property type="entry name" value="Cytidine deaminase-like"/>
    <property type="match status" value="1"/>
</dbReference>
<dbReference type="Pfam" id="PF00383">
    <property type="entry name" value="dCMP_cyt_deam_1"/>
    <property type="match status" value="1"/>
</dbReference>
<reference evidence="10" key="1">
    <citation type="submission" date="2019-07" db="EMBL/GenBank/DDBJ databases">
        <title>Annotation for the trematode Paragonimus miyazaki's.</title>
        <authorList>
            <person name="Choi Y.-J."/>
        </authorList>
    </citation>
    <scope>NUCLEOTIDE SEQUENCE</scope>
    <source>
        <strain evidence="10">Japan</strain>
    </source>
</reference>
<dbReference type="GO" id="GO:0031966">
    <property type="term" value="C:mitochondrial membrane"/>
    <property type="evidence" value="ECO:0007669"/>
    <property type="project" value="UniProtKB-SubCell"/>
</dbReference>
<dbReference type="Gene3D" id="3.40.140.10">
    <property type="entry name" value="Cytidine Deaminase, domain 2"/>
    <property type="match status" value="1"/>
</dbReference>
<keyword evidence="4 8" id="KW-1133">Transmembrane helix</keyword>
<evidence type="ECO:0000259" key="9">
    <source>
        <dbReference type="PROSITE" id="PS51747"/>
    </source>
</evidence>
<dbReference type="EMBL" id="JTDE01005673">
    <property type="protein sequence ID" value="KAF7248003.1"/>
    <property type="molecule type" value="Genomic_DNA"/>
</dbReference>
<dbReference type="PROSITE" id="PS51747">
    <property type="entry name" value="CYT_DCMP_DEAMINASES_2"/>
    <property type="match status" value="1"/>
</dbReference>
<dbReference type="InterPro" id="IPR016193">
    <property type="entry name" value="Cytidine_deaminase-like"/>
</dbReference>
<organism evidence="10 11">
    <name type="scientific">Paragonimus skrjabini miyazakii</name>
    <dbReference type="NCBI Taxonomy" id="59628"/>
    <lineage>
        <taxon>Eukaryota</taxon>
        <taxon>Metazoa</taxon>
        <taxon>Spiralia</taxon>
        <taxon>Lophotrochozoa</taxon>
        <taxon>Platyhelminthes</taxon>
        <taxon>Trematoda</taxon>
        <taxon>Digenea</taxon>
        <taxon>Plagiorchiida</taxon>
        <taxon>Troglotremata</taxon>
        <taxon>Troglotrematidae</taxon>
        <taxon>Paragonimus</taxon>
    </lineage>
</organism>
<evidence type="ECO:0000256" key="2">
    <source>
        <dbReference type="ARBA" id="ARBA00022692"/>
    </source>
</evidence>
<dbReference type="PANTHER" id="PTHR11079:SF156">
    <property type="entry name" value="INACTIVE TRNA-SPECIFIC ADENOSINE DEAMINASE-LIKE PROTEIN 3-RELATED"/>
    <property type="match status" value="1"/>
</dbReference>
<dbReference type="AlphaFoldDB" id="A0A8S9YPU5"/>
<evidence type="ECO:0000256" key="6">
    <source>
        <dbReference type="ARBA" id="ARBA00023136"/>
    </source>
</evidence>